<keyword evidence="6 8" id="KW-0472">Membrane</keyword>
<reference evidence="9 10" key="1">
    <citation type="submission" date="2017-12" db="EMBL/GenBank/DDBJ databases">
        <title>The draft genome sequence of Brumimicrobium saltpan LHR20.</title>
        <authorList>
            <person name="Do Z.-J."/>
            <person name="Luo H.-R."/>
        </authorList>
    </citation>
    <scope>NUCLEOTIDE SEQUENCE [LARGE SCALE GENOMIC DNA]</scope>
    <source>
        <strain evidence="9 10">LHR20</strain>
    </source>
</reference>
<evidence type="ECO:0000256" key="7">
    <source>
        <dbReference type="RuleBase" id="RU003879"/>
    </source>
</evidence>
<keyword evidence="7" id="KW-0813">Transport</keyword>
<sequence length="172" mass="19463">MSKFRKNDEKPAPGINTSSLPDIVFMLLFFFMVATTTKEQDPLVKIKSAKGNGLTDLTPFKQRGEVDFIYLGAPIKGDENKFDKGIAVQFDGIIAPNGIDYLKKWKVEKFENKSDDVTAPRENIITCFKADEKVPMGILFQARKILQDLNFNSIAYSAQEKGNKSEYNIREQ</sequence>
<keyword evidence="10" id="KW-1185">Reference proteome</keyword>
<evidence type="ECO:0000256" key="4">
    <source>
        <dbReference type="ARBA" id="ARBA00022692"/>
    </source>
</evidence>
<comment type="similarity">
    <text evidence="2 7">Belongs to the ExbD/TolR family.</text>
</comment>
<evidence type="ECO:0000256" key="6">
    <source>
        <dbReference type="ARBA" id="ARBA00023136"/>
    </source>
</evidence>
<evidence type="ECO:0000256" key="8">
    <source>
        <dbReference type="SAM" id="Phobius"/>
    </source>
</evidence>
<keyword evidence="7" id="KW-0653">Protein transport</keyword>
<dbReference type="RefSeq" id="WP_101333141.1">
    <property type="nucleotide sequence ID" value="NZ_PJNI01000001.1"/>
</dbReference>
<proteinExistence type="inferred from homology"/>
<dbReference type="GO" id="GO:0005886">
    <property type="term" value="C:plasma membrane"/>
    <property type="evidence" value="ECO:0007669"/>
    <property type="project" value="UniProtKB-SubCell"/>
</dbReference>
<comment type="caution">
    <text evidence="9">The sequence shown here is derived from an EMBL/GenBank/DDBJ whole genome shotgun (WGS) entry which is preliminary data.</text>
</comment>
<dbReference type="OrthoDB" id="9810103at2"/>
<gene>
    <name evidence="9" type="ORF">CW751_01260</name>
</gene>
<evidence type="ECO:0000256" key="5">
    <source>
        <dbReference type="ARBA" id="ARBA00022989"/>
    </source>
</evidence>
<keyword evidence="4 7" id="KW-0812">Transmembrane</keyword>
<comment type="subcellular location">
    <subcellularLocation>
        <location evidence="1">Cell membrane</location>
        <topology evidence="1">Single-pass membrane protein</topology>
    </subcellularLocation>
    <subcellularLocation>
        <location evidence="7">Cell membrane</location>
        <topology evidence="7">Single-pass type II membrane protein</topology>
    </subcellularLocation>
</comment>
<evidence type="ECO:0000256" key="2">
    <source>
        <dbReference type="ARBA" id="ARBA00005811"/>
    </source>
</evidence>
<evidence type="ECO:0000256" key="3">
    <source>
        <dbReference type="ARBA" id="ARBA00022475"/>
    </source>
</evidence>
<accession>A0A2I0R604</accession>
<dbReference type="InterPro" id="IPR003400">
    <property type="entry name" value="ExbD"/>
</dbReference>
<keyword evidence="5 8" id="KW-1133">Transmembrane helix</keyword>
<feature type="transmembrane region" description="Helical" evidence="8">
    <location>
        <begin position="20"/>
        <end position="37"/>
    </location>
</feature>
<name>A0A2I0R604_9FLAO</name>
<organism evidence="9 10">
    <name type="scientific">Brumimicrobium salinarum</name>
    <dbReference type="NCBI Taxonomy" id="2058658"/>
    <lineage>
        <taxon>Bacteria</taxon>
        <taxon>Pseudomonadati</taxon>
        <taxon>Bacteroidota</taxon>
        <taxon>Flavobacteriia</taxon>
        <taxon>Flavobacteriales</taxon>
        <taxon>Crocinitomicaceae</taxon>
        <taxon>Brumimicrobium</taxon>
    </lineage>
</organism>
<evidence type="ECO:0000313" key="10">
    <source>
        <dbReference type="Proteomes" id="UP000236654"/>
    </source>
</evidence>
<dbReference type="Proteomes" id="UP000236654">
    <property type="component" value="Unassembled WGS sequence"/>
</dbReference>
<evidence type="ECO:0008006" key="11">
    <source>
        <dbReference type="Google" id="ProtNLM"/>
    </source>
</evidence>
<dbReference type="Pfam" id="PF02472">
    <property type="entry name" value="ExbD"/>
    <property type="match status" value="1"/>
</dbReference>
<dbReference type="EMBL" id="PJNI01000001">
    <property type="protein sequence ID" value="PKR81995.1"/>
    <property type="molecule type" value="Genomic_DNA"/>
</dbReference>
<keyword evidence="3" id="KW-1003">Cell membrane</keyword>
<dbReference type="GO" id="GO:0022857">
    <property type="term" value="F:transmembrane transporter activity"/>
    <property type="evidence" value="ECO:0007669"/>
    <property type="project" value="InterPro"/>
</dbReference>
<dbReference type="GO" id="GO:0015031">
    <property type="term" value="P:protein transport"/>
    <property type="evidence" value="ECO:0007669"/>
    <property type="project" value="UniProtKB-KW"/>
</dbReference>
<evidence type="ECO:0000256" key="1">
    <source>
        <dbReference type="ARBA" id="ARBA00004162"/>
    </source>
</evidence>
<evidence type="ECO:0000313" key="9">
    <source>
        <dbReference type="EMBL" id="PKR81995.1"/>
    </source>
</evidence>
<protein>
    <recommendedName>
        <fullName evidence="11">Biopolymer transporter ExbD</fullName>
    </recommendedName>
</protein>
<dbReference type="AlphaFoldDB" id="A0A2I0R604"/>